<evidence type="ECO:0000313" key="4">
    <source>
        <dbReference type="EMBL" id="MBB4650576.1"/>
    </source>
</evidence>
<proteinExistence type="predicted"/>
<dbReference type="Gene3D" id="1.10.443.10">
    <property type="entry name" value="Intergrase catalytic core"/>
    <property type="match status" value="1"/>
</dbReference>
<dbReference type="Proteomes" id="UP000539538">
    <property type="component" value="Unassembled WGS sequence"/>
</dbReference>
<dbReference type="InterPro" id="IPR002104">
    <property type="entry name" value="Integrase_catalytic"/>
</dbReference>
<comment type="caution">
    <text evidence="4">The sequence shown here is derived from an EMBL/GenBank/DDBJ whole genome shotgun (WGS) entry which is preliminary data.</text>
</comment>
<evidence type="ECO:0000259" key="3">
    <source>
        <dbReference type="PROSITE" id="PS51898"/>
    </source>
</evidence>
<keyword evidence="1" id="KW-0233">DNA recombination</keyword>
<dbReference type="EMBL" id="JACHOT010000002">
    <property type="protein sequence ID" value="MBB4650576.1"/>
    <property type="molecule type" value="Genomic_DNA"/>
</dbReference>
<sequence>MLLPILSVQGADDIVAVPDESLSWSKSLIEKDVPTTEIRRRLNAVGRLFEFSQAVLGERIAEPGAMDLVVWEYLRARVENPKDPSKRVFQHWQPVQYETARSEYRDIVDFARYCADYTGPTSVIGAAFQSTSDIWTKAERHPSESDLLAHLEAQRARWHALLGDDRPAPPSSLRRLALSSTEDKSANSTSLSSEEIDCIIDREKNVVFRALWILLAFLGPRISEALNLWRCDILDGSYAPQLFNAQVKGPLILFADPRHSLSTGSFDRRQSVQTRSEHLHARYGLKPRPDAEGKKQRAGWKGMSVFNPHFRLTHGTWTCLRRASEFADLATDIQKISADCSNDGLHPYFFVNGKNAEYFGEPLKLGNVEKAFDRALVRSGIEPHSPGAHLHGLRHYYRWYAKHELKLDDETVQLMLRQRSLDSQRVYGKRASDLNDAMSTLQGTEE</sequence>
<evidence type="ECO:0000256" key="2">
    <source>
        <dbReference type="SAM" id="MobiDB-lite"/>
    </source>
</evidence>
<feature type="region of interest" description="Disordered" evidence="2">
    <location>
        <begin position="275"/>
        <end position="294"/>
    </location>
</feature>
<dbReference type="SUPFAM" id="SSF56349">
    <property type="entry name" value="DNA breaking-rejoining enzymes"/>
    <property type="match status" value="1"/>
</dbReference>
<evidence type="ECO:0000313" key="5">
    <source>
        <dbReference type="Proteomes" id="UP000539538"/>
    </source>
</evidence>
<dbReference type="InterPro" id="IPR013762">
    <property type="entry name" value="Integrase-like_cat_sf"/>
</dbReference>
<organism evidence="4 5">
    <name type="scientific">Aminobacter niigataensis</name>
    <dbReference type="NCBI Taxonomy" id="83265"/>
    <lineage>
        <taxon>Bacteria</taxon>
        <taxon>Pseudomonadati</taxon>
        <taxon>Pseudomonadota</taxon>
        <taxon>Alphaproteobacteria</taxon>
        <taxon>Hyphomicrobiales</taxon>
        <taxon>Phyllobacteriaceae</taxon>
        <taxon>Aminobacter</taxon>
    </lineage>
</organism>
<keyword evidence="5" id="KW-1185">Reference proteome</keyword>
<accession>A0ABR6L1D3</accession>
<reference evidence="4 5" key="1">
    <citation type="submission" date="2020-08" db="EMBL/GenBank/DDBJ databases">
        <title>Genomic Encyclopedia of Type Strains, Phase IV (KMG-IV): sequencing the most valuable type-strain genomes for metagenomic binning, comparative biology and taxonomic classification.</title>
        <authorList>
            <person name="Goeker M."/>
        </authorList>
    </citation>
    <scope>NUCLEOTIDE SEQUENCE [LARGE SCALE GENOMIC DNA]</scope>
    <source>
        <strain evidence="4 5">DSM 7050</strain>
    </source>
</reference>
<protein>
    <submittedName>
        <fullName evidence="4">Integrase</fullName>
    </submittedName>
</protein>
<feature type="domain" description="Tyr recombinase" evidence="3">
    <location>
        <begin position="186"/>
        <end position="440"/>
    </location>
</feature>
<dbReference type="PROSITE" id="PS51898">
    <property type="entry name" value="TYR_RECOMBINASE"/>
    <property type="match status" value="1"/>
</dbReference>
<gene>
    <name evidence="4" type="ORF">GGQ99_002331</name>
</gene>
<dbReference type="RefSeq" id="WP_183262630.1">
    <property type="nucleotide sequence ID" value="NZ_BAAAVZ010000002.1"/>
</dbReference>
<dbReference type="InterPro" id="IPR011010">
    <property type="entry name" value="DNA_brk_join_enz"/>
</dbReference>
<name>A0ABR6L1D3_9HYPH</name>
<evidence type="ECO:0000256" key="1">
    <source>
        <dbReference type="ARBA" id="ARBA00023172"/>
    </source>
</evidence>